<evidence type="ECO:0000313" key="2">
    <source>
        <dbReference type="Proteomes" id="UP001497482"/>
    </source>
</evidence>
<accession>A0AAV2MBY5</accession>
<dbReference type="PANTHER" id="PTHR46963">
    <property type="entry name" value="SIMILAR TO RIKEN CDNA E130308A19"/>
    <property type="match status" value="1"/>
</dbReference>
<dbReference type="PANTHER" id="PTHR46963:SF2">
    <property type="match status" value="1"/>
</dbReference>
<gene>
    <name evidence="1" type="ORF">KC01_LOCUS37375</name>
</gene>
<evidence type="ECO:0000313" key="1">
    <source>
        <dbReference type="EMBL" id="CAL1610837.1"/>
    </source>
</evidence>
<reference evidence="1 2" key="1">
    <citation type="submission" date="2024-04" db="EMBL/GenBank/DDBJ databases">
        <authorList>
            <person name="Waldvogel A.-M."/>
            <person name="Schoenle A."/>
        </authorList>
    </citation>
    <scope>NUCLEOTIDE SEQUENCE [LARGE SCALE GENOMIC DNA]</scope>
</reference>
<dbReference type="EMBL" id="OZ035829">
    <property type="protein sequence ID" value="CAL1610837.1"/>
    <property type="molecule type" value="Genomic_DNA"/>
</dbReference>
<organism evidence="1 2">
    <name type="scientific">Knipowitschia caucasica</name>
    <name type="common">Caucasian dwarf goby</name>
    <name type="synonym">Pomatoschistus caucasicus</name>
    <dbReference type="NCBI Taxonomy" id="637954"/>
    <lineage>
        <taxon>Eukaryota</taxon>
        <taxon>Metazoa</taxon>
        <taxon>Chordata</taxon>
        <taxon>Craniata</taxon>
        <taxon>Vertebrata</taxon>
        <taxon>Euteleostomi</taxon>
        <taxon>Actinopterygii</taxon>
        <taxon>Neopterygii</taxon>
        <taxon>Teleostei</taxon>
        <taxon>Neoteleostei</taxon>
        <taxon>Acanthomorphata</taxon>
        <taxon>Gobiaria</taxon>
        <taxon>Gobiiformes</taxon>
        <taxon>Gobioidei</taxon>
        <taxon>Gobiidae</taxon>
        <taxon>Gobiinae</taxon>
        <taxon>Knipowitschia</taxon>
    </lineage>
</organism>
<name>A0AAV2MBY5_KNICA</name>
<proteinExistence type="predicted"/>
<protein>
    <submittedName>
        <fullName evidence="1">Uncharacterized protein</fullName>
    </submittedName>
</protein>
<dbReference type="Proteomes" id="UP001497482">
    <property type="component" value="Chromosome 7"/>
</dbReference>
<dbReference type="InterPro" id="IPR042838">
    <property type="entry name" value="KIAA1958"/>
</dbReference>
<sequence>MQVKKADGSDYEPNTISAFQRSIQRYLEEKSNLSILKDKEFDSSRTAIAAKRKSLVQSGKGNKPHATKFLTYEDEEALFSSGQFRDHNPEVLQRTLWWYMSLHIGFHARDERHKLC</sequence>
<keyword evidence="2" id="KW-1185">Reference proteome</keyword>
<dbReference type="AlphaFoldDB" id="A0AAV2MBY5"/>